<gene>
    <name evidence="3" type="ORF">GCM10010921_16380</name>
</gene>
<keyword evidence="2" id="KW-0812">Transmembrane</keyword>
<keyword evidence="2" id="KW-0472">Membrane</keyword>
<dbReference type="EMBL" id="BMJY01000005">
    <property type="protein sequence ID" value="GGH42886.1"/>
    <property type="molecule type" value="Genomic_DNA"/>
</dbReference>
<feature type="transmembrane region" description="Helical" evidence="2">
    <location>
        <begin position="205"/>
        <end position="238"/>
    </location>
</feature>
<evidence type="ECO:0000256" key="2">
    <source>
        <dbReference type="SAM" id="Phobius"/>
    </source>
</evidence>
<dbReference type="RefSeq" id="WP_188755779.1">
    <property type="nucleotide sequence ID" value="NZ_BMJY01000005.1"/>
</dbReference>
<keyword evidence="2" id="KW-1133">Transmembrane helix</keyword>
<evidence type="ECO:0000313" key="3">
    <source>
        <dbReference type="EMBL" id="GGH42886.1"/>
    </source>
</evidence>
<reference evidence="3" key="2">
    <citation type="submission" date="2020-09" db="EMBL/GenBank/DDBJ databases">
        <authorList>
            <person name="Sun Q."/>
            <person name="Zhou Y."/>
        </authorList>
    </citation>
    <scope>NUCLEOTIDE SEQUENCE</scope>
    <source>
        <strain evidence="3">CGMCC 1.15794</strain>
    </source>
</reference>
<dbReference type="AlphaFoldDB" id="A0A917IFA4"/>
<dbReference type="Proteomes" id="UP000657592">
    <property type="component" value="Unassembled WGS sequence"/>
</dbReference>
<evidence type="ECO:0000256" key="1">
    <source>
        <dbReference type="SAM" id="MobiDB-lite"/>
    </source>
</evidence>
<accession>A0A917IFA4</accession>
<organism evidence="3 4">
    <name type="scientific">Microbacterium album</name>
    <dbReference type="NCBI Taxonomy" id="2053191"/>
    <lineage>
        <taxon>Bacteria</taxon>
        <taxon>Bacillati</taxon>
        <taxon>Actinomycetota</taxon>
        <taxon>Actinomycetes</taxon>
        <taxon>Micrococcales</taxon>
        <taxon>Microbacteriaceae</taxon>
        <taxon>Microbacterium</taxon>
    </lineage>
</organism>
<protein>
    <submittedName>
        <fullName evidence="3">Uncharacterized protein</fullName>
    </submittedName>
</protein>
<name>A0A917IFA4_9MICO</name>
<feature type="region of interest" description="Disordered" evidence="1">
    <location>
        <begin position="125"/>
        <end position="147"/>
    </location>
</feature>
<reference evidence="3" key="1">
    <citation type="journal article" date="2014" name="Int. J. Syst. Evol. Microbiol.">
        <title>Complete genome sequence of Corynebacterium casei LMG S-19264T (=DSM 44701T), isolated from a smear-ripened cheese.</title>
        <authorList>
            <consortium name="US DOE Joint Genome Institute (JGI-PGF)"/>
            <person name="Walter F."/>
            <person name="Albersmeier A."/>
            <person name="Kalinowski J."/>
            <person name="Ruckert C."/>
        </authorList>
    </citation>
    <scope>NUCLEOTIDE SEQUENCE</scope>
    <source>
        <strain evidence="3">CGMCC 1.15794</strain>
    </source>
</reference>
<keyword evidence="4" id="KW-1185">Reference proteome</keyword>
<evidence type="ECO:0000313" key="4">
    <source>
        <dbReference type="Proteomes" id="UP000657592"/>
    </source>
</evidence>
<sequence length="394" mass="42258">MIIMQSPSGRLIEEVTGEPEDIRARGLEMVRLGSRMENCASVLADISTRATADQGQAVDALRESIGDSYVTLREAAELYKPLGPIIRQYGTDLAAVMPVLNGHVGECERLLLTYISLPGEVQPRGTGGLFQPEDGSPEAEQQRAEDEAKKAAWDAYQAEGELFDRAYDTWEEAFDTAVSGLSEEMAGTIEDGGWRSFLHGFSEVLGWAGLIVGVAALIIGGPLLAAIALAIGVVALAVTVIQAVQFGDKNGWDIAFAVAAIIPVGKLGPKFMRLDFADEVSNTFKVFKPSTWSGAWTNRATTDGLISIGRTQGWKSALSKGVTGYSKEDWIGLSFLYTLGDAGQSLKVGPVAMVAEGVFNLGTNVLKYQGWFSKAFGDGSSWKQSIPEPVRILL</sequence>
<proteinExistence type="predicted"/>
<comment type="caution">
    <text evidence="3">The sequence shown here is derived from an EMBL/GenBank/DDBJ whole genome shotgun (WGS) entry which is preliminary data.</text>
</comment>